<dbReference type="Proteomes" id="UP000182491">
    <property type="component" value="Unassembled WGS sequence"/>
</dbReference>
<dbReference type="InterPro" id="IPR025665">
    <property type="entry name" value="Beta-barrel_OMP_2"/>
</dbReference>
<evidence type="ECO:0000259" key="2">
    <source>
        <dbReference type="Pfam" id="PF13568"/>
    </source>
</evidence>
<keyword evidence="1" id="KW-0732">Signal</keyword>
<name>A0A1I7HRF4_9BACT</name>
<dbReference type="STRING" id="388950.GCA_001611675_01933"/>
<accession>A0A1I7HRF4</accession>
<feature type="domain" description="Outer membrane protein beta-barrel" evidence="2">
    <location>
        <begin position="212"/>
        <end position="381"/>
    </location>
</feature>
<reference evidence="4" key="1">
    <citation type="submission" date="2016-10" db="EMBL/GenBank/DDBJ databases">
        <authorList>
            <person name="Varghese N."/>
        </authorList>
    </citation>
    <scope>NUCLEOTIDE SEQUENCE [LARGE SCALE GENOMIC DNA]</scope>
    <source>
        <strain evidence="4">DSM 18820</strain>
    </source>
</reference>
<proteinExistence type="predicted"/>
<organism evidence="3 4">
    <name type="scientific">Pontibacter akesuensis</name>
    <dbReference type="NCBI Taxonomy" id="388950"/>
    <lineage>
        <taxon>Bacteria</taxon>
        <taxon>Pseudomonadati</taxon>
        <taxon>Bacteroidota</taxon>
        <taxon>Cytophagia</taxon>
        <taxon>Cytophagales</taxon>
        <taxon>Hymenobacteraceae</taxon>
        <taxon>Pontibacter</taxon>
    </lineage>
</organism>
<dbReference type="AlphaFoldDB" id="A0A1I7HRF4"/>
<sequence length="409" mass="47420">MNKLILFAFLSFLSFSAYAQVTFDKGYLINNEGKRMEVLIRNSDKLSNLTQFVYKLSENAETRLGTVDSVQEFEIFNTVHKYQRATVNVDRSSENLRDISHSREPIFKQETLFLRVLVEGKATLYTYQGQAGFERFFYKTDSSAIEQLVYKKFIVEGTKFSENNAYRQQLYTTLKCPSFTPEQFNKIGYEKKELARLFVKYNECIGATYTNFSQRRQKKEFEISFRVKAGATYTSLKMEHHSGSPYVKTFDPEVLPSLGVEAEVILPFNKNQWALFADPTFQNYKNDHEAVVFGREAVLEVNYRHIYVPIGARRYFYLNNDSKIFLNGAFSLNYLLNASNAIEINNISVNAGFDHKSISSSWVVGAGYTYKRKYSVEAVYNIKRVIVDGRYWRNSYVNPFAVAVGYKLY</sequence>
<feature type="chain" id="PRO_5010374858" evidence="1">
    <location>
        <begin position="20"/>
        <end position="409"/>
    </location>
</feature>
<dbReference type="EMBL" id="FPCA01000002">
    <property type="protein sequence ID" value="SFU63213.1"/>
    <property type="molecule type" value="Genomic_DNA"/>
</dbReference>
<feature type="signal peptide" evidence="1">
    <location>
        <begin position="1"/>
        <end position="19"/>
    </location>
</feature>
<evidence type="ECO:0000313" key="4">
    <source>
        <dbReference type="Proteomes" id="UP000182491"/>
    </source>
</evidence>
<evidence type="ECO:0000256" key="1">
    <source>
        <dbReference type="SAM" id="SignalP"/>
    </source>
</evidence>
<evidence type="ECO:0000313" key="3">
    <source>
        <dbReference type="EMBL" id="SFU63213.1"/>
    </source>
</evidence>
<keyword evidence="4" id="KW-1185">Reference proteome</keyword>
<dbReference type="OrthoDB" id="921445at2"/>
<dbReference type="Pfam" id="PF13568">
    <property type="entry name" value="OMP_b-brl_2"/>
    <property type="match status" value="1"/>
</dbReference>
<gene>
    <name evidence="3" type="ORF">SAMN04487941_1612</name>
</gene>
<protein>
    <submittedName>
        <fullName evidence="3">Outer membrane protein beta-barrel domain-containing protein</fullName>
    </submittedName>
</protein>